<dbReference type="EMBL" id="AP019774">
    <property type="protein sequence ID" value="BCD70193.1"/>
    <property type="molecule type" value="Genomic_DNA"/>
</dbReference>
<reference evidence="1 4" key="2">
    <citation type="submission" date="2020-04" db="EMBL/GenBank/DDBJ databases">
        <title>Genomic analysis of gastric non-Helicobacter pylori Helicobacters isolated in Japan.</title>
        <authorList>
            <person name="Suzuki M."/>
            <person name="Rimbara E."/>
        </authorList>
    </citation>
    <scope>NUCLEOTIDE SEQUENCE [LARGE SCALE GENOMIC DNA]</scope>
    <source>
        <strain evidence="1 4">NHP19-0020</strain>
    </source>
</reference>
<dbReference type="GeneID" id="56928193"/>
<gene>
    <name evidence="1" type="ORF">NHP190020_04790</name>
    <name evidence="2" type="ORF">SNTW_08380</name>
</gene>
<dbReference type="Proteomes" id="UP000509742">
    <property type="component" value="Chromosome"/>
</dbReference>
<evidence type="ECO:0000313" key="3">
    <source>
        <dbReference type="Proteomes" id="UP000317935"/>
    </source>
</evidence>
<keyword evidence="4" id="KW-1185">Reference proteome</keyword>
<name>A0A6J4CZP8_9HELI</name>
<proteinExistence type="predicted"/>
<accession>A0A6J4CZP8</accession>
<protein>
    <submittedName>
        <fullName evidence="2">Uncharacterized protein</fullName>
    </submittedName>
</protein>
<dbReference type="Proteomes" id="UP000317935">
    <property type="component" value="Chromosome"/>
</dbReference>
<dbReference type="AlphaFoldDB" id="A0A6J4CZP8"/>
<dbReference type="RefSeq" id="WP_034376478.1">
    <property type="nucleotide sequence ID" value="NZ_AP019774.1"/>
</dbReference>
<sequence length="137" mass="15392">MACGGFLQTLKTRICQKLLEDTLKDMEQRFKKLKSGDDESLNHLGNSLIALLGLLRTVRLNGYNLLMPQDKLTEDFVNLVDDIAHYCLDNGLEIKCGYKLDLSNLGISLQSQESIKICHIAHLFLNNDEKIAKLSIG</sequence>
<reference evidence="2 3" key="1">
    <citation type="submission" date="2019-06" db="EMBL/GenBank/DDBJ databases">
        <title>Complete genome sequence of Helicobacter suis SNTW101c.</title>
        <authorList>
            <person name="Rimbara E."/>
            <person name="Suzuki M."/>
            <person name="Matsui H."/>
            <person name="Nakamura M."/>
            <person name="Mori S."/>
            <person name="Shibayama K."/>
        </authorList>
    </citation>
    <scope>NUCLEOTIDE SEQUENCE [LARGE SCALE GENOMIC DNA]</scope>
    <source>
        <strain evidence="2 3">SNTW101c</strain>
    </source>
</reference>
<evidence type="ECO:0000313" key="1">
    <source>
        <dbReference type="EMBL" id="BCD45440.1"/>
    </source>
</evidence>
<dbReference type="EMBL" id="AP023036">
    <property type="protein sequence ID" value="BCD45440.1"/>
    <property type="molecule type" value="Genomic_DNA"/>
</dbReference>
<organism evidence="2 3">
    <name type="scientific">Helicobacter suis</name>
    <dbReference type="NCBI Taxonomy" id="104628"/>
    <lineage>
        <taxon>Bacteria</taxon>
        <taxon>Pseudomonadati</taxon>
        <taxon>Campylobacterota</taxon>
        <taxon>Epsilonproteobacteria</taxon>
        <taxon>Campylobacterales</taxon>
        <taxon>Helicobacteraceae</taxon>
        <taxon>Helicobacter</taxon>
    </lineage>
</organism>
<evidence type="ECO:0000313" key="4">
    <source>
        <dbReference type="Proteomes" id="UP000509742"/>
    </source>
</evidence>
<evidence type="ECO:0000313" key="2">
    <source>
        <dbReference type="EMBL" id="BCD70193.1"/>
    </source>
</evidence>